<dbReference type="SUPFAM" id="SSF55729">
    <property type="entry name" value="Acyl-CoA N-acyltransferases (Nat)"/>
    <property type="match status" value="1"/>
</dbReference>
<protein>
    <submittedName>
        <fullName evidence="1">RimJ/RimL family protein N-acetyltransferase</fullName>
    </submittedName>
</protein>
<dbReference type="AlphaFoldDB" id="A0A4R2BGL3"/>
<accession>A0A4R2BGL3</accession>
<evidence type="ECO:0000313" key="2">
    <source>
        <dbReference type="Proteomes" id="UP000295689"/>
    </source>
</evidence>
<dbReference type="EMBL" id="SLVV01000004">
    <property type="protein sequence ID" value="TCN26121.1"/>
    <property type="molecule type" value="Genomic_DNA"/>
</dbReference>
<organism evidence="1 2">
    <name type="scientific">Mesobacillus foraminis</name>
    <dbReference type="NCBI Taxonomy" id="279826"/>
    <lineage>
        <taxon>Bacteria</taxon>
        <taxon>Bacillati</taxon>
        <taxon>Bacillota</taxon>
        <taxon>Bacilli</taxon>
        <taxon>Bacillales</taxon>
        <taxon>Bacillaceae</taxon>
        <taxon>Mesobacillus</taxon>
    </lineage>
</organism>
<proteinExistence type="predicted"/>
<dbReference type="PANTHER" id="PTHR31438">
    <property type="entry name" value="LYSINE N-ACYLTRANSFERASE C17G9.06C-RELATED"/>
    <property type="match status" value="1"/>
</dbReference>
<dbReference type="GO" id="GO:0016410">
    <property type="term" value="F:N-acyltransferase activity"/>
    <property type="evidence" value="ECO:0007669"/>
    <property type="project" value="TreeGrafter"/>
</dbReference>
<evidence type="ECO:0000313" key="1">
    <source>
        <dbReference type="EMBL" id="TCN26121.1"/>
    </source>
</evidence>
<dbReference type="Proteomes" id="UP000295689">
    <property type="component" value="Unassembled WGS sequence"/>
</dbReference>
<gene>
    <name evidence="1" type="ORF">EV146_104228</name>
</gene>
<name>A0A4R2BGL3_9BACI</name>
<sequence length="166" mass="20073">MLHSWMHQKHVIPFWKLNISLKDYKVHLMNFLNDDHQTLLVGELDGIPMSYWESYWVKDDLIGNYYEFNEYDQGIHLLIGHEGFLGKGYIYPLLMTILHKKFQVAETRKIVAEPDIRNEKMIHIFKKCGFHPVKEVVLPDKTGLLMMCYRNVFERRWTDWQNKLWM</sequence>
<dbReference type="InterPro" id="IPR016181">
    <property type="entry name" value="Acyl_CoA_acyltransferase"/>
</dbReference>
<reference evidence="1 2" key="1">
    <citation type="journal article" date="2015" name="Stand. Genomic Sci.">
        <title>Genomic Encyclopedia of Bacterial and Archaeal Type Strains, Phase III: the genomes of soil and plant-associated and newly described type strains.</title>
        <authorList>
            <person name="Whitman W.B."/>
            <person name="Woyke T."/>
            <person name="Klenk H.P."/>
            <person name="Zhou Y."/>
            <person name="Lilburn T.G."/>
            <person name="Beck B.J."/>
            <person name="De Vos P."/>
            <person name="Vandamme P."/>
            <person name="Eisen J.A."/>
            <person name="Garrity G."/>
            <person name="Hugenholtz P."/>
            <person name="Kyrpides N.C."/>
        </authorList>
    </citation>
    <scope>NUCLEOTIDE SEQUENCE [LARGE SCALE GENOMIC DNA]</scope>
    <source>
        <strain evidence="1 2">CV53</strain>
    </source>
</reference>
<dbReference type="Gene3D" id="3.40.630.30">
    <property type="match status" value="1"/>
</dbReference>
<dbReference type="Pfam" id="PF13523">
    <property type="entry name" value="Acetyltransf_8"/>
    <property type="match status" value="1"/>
</dbReference>
<dbReference type="PANTHER" id="PTHR31438:SF1">
    <property type="entry name" value="LYSINE N-ACYLTRANSFERASE C17G9.06C-RELATED"/>
    <property type="match status" value="1"/>
</dbReference>
<comment type="caution">
    <text evidence="1">The sequence shown here is derived from an EMBL/GenBank/DDBJ whole genome shotgun (WGS) entry which is preliminary data.</text>
</comment>
<keyword evidence="2" id="KW-1185">Reference proteome</keyword>
<keyword evidence="1" id="KW-0808">Transferase</keyword>